<dbReference type="InterPro" id="IPR009057">
    <property type="entry name" value="Homeodomain-like_sf"/>
</dbReference>
<keyword evidence="3 5" id="KW-0238">DNA-binding</keyword>
<proteinExistence type="predicted"/>
<dbReference type="InterPro" id="IPR036271">
    <property type="entry name" value="Tet_transcr_reg_TetR-rel_C_sf"/>
</dbReference>
<dbReference type="Pfam" id="PF13977">
    <property type="entry name" value="TetR_C_6"/>
    <property type="match status" value="1"/>
</dbReference>
<reference evidence="7 8" key="1">
    <citation type="submission" date="2020-08" db="EMBL/GenBank/DDBJ databases">
        <title>Genomic Encyclopedia of Type Strains, Phase IV (KMG-IV): sequencing the most valuable type-strain genomes for metagenomic binning, comparative biology and taxonomic classification.</title>
        <authorList>
            <person name="Goeker M."/>
        </authorList>
    </citation>
    <scope>NUCLEOTIDE SEQUENCE [LARGE SCALE GENOMIC DNA]</scope>
    <source>
        <strain evidence="7 8">DSM 26723</strain>
    </source>
</reference>
<dbReference type="InterPro" id="IPR001647">
    <property type="entry name" value="HTH_TetR"/>
</dbReference>
<keyword evidence="2" id="KW-0805">Transcription regulation</keyword>
<evidence type="ECO:0000256" key="3">
    <source>
        <dbReference type="ARBA" id="ARBA00023125"/>
    </source>
</evidence>
<feature type="domain" description="HTH tetR-type" evidence="6">
    <location>
        <begin position="42"/>
        <end position="102"/>
    </location>
</feature>
<name>A0A841HQF9_9GAMM</name>
<sequence length="231" mass="25729">MHEVFRATLFAMAARRKNTKSPTDTGPARVVLPAGTRQSRGRARRKAVLQAARRLFAQSGFKGTSLMSVAKEAGITDAGLLYHFPTKIDLLLAVIEEGDREQDLALSRVPDDSGMALIERMATFGADLEDDPVLTALDVTLSAEHLQDESAVNRYFRERYQRFRRQIANAFTDARDKGVLSKATDPKTEAELMIAVLDGLRLQWILSGGKVSMATGMRRYVQSVFERLKVR</sequence>
<evidence type="ECO:0000313" key="7">
    <source>
        <dbReference type="EMBL" id="MBB6095447.1"/>
    </source>
</evidence>
<keyword evidence="1" id="KW-0678">Repressor</keyword>
<dbReference type="InterPro" id="IPR050109">
    <property type="entry name" value="HTH-type_TetR-like_transc_reg"/>
</dbReference>
<keyword evidence="8" id="KW-1185">Reference proteome</keyword>
<dbReference type="Pfam" id="PF00440">
    <property type="entry name" value="TetR_N"/>
    <property type="match status" value="1"/>
</dbReference>
<organism evidence="7 8">
    <name type="scientific">Povalibacter uvarum</name>
    <dbReference type="NCBI Taxonomy" id="732238"/>
    <lineage>
        <taxon>Bacteria</taxon>
        <taxon>Pseudomonadati</taxon>
        <taxon>Pseudomonadota</taxon>
        <taxon>Gammaproteobacteria</taxon>
        <taxon>Steroidobacterales</taxon>
        <taxon>Steroidobacteraceae</taxon>
        <taxon>Povalibacter</taxon>
    </lineage>
</organism>
<dbReference type="GO" id="GO:0003700">
    <property type="term" value="F:DNA-binding transcription factor activity"/>
    <property type="evidence" value="ECO:0007669"/>
    <property type="project" value="TreeGrafter"/>
</dbReference>
<evidence type="ECO:0000256" key="1">
    <source>
        <dbReference type="ARBA" id="ARBA00022491"/>
    </source>
</evidence>
<evidence type="ECO:0000313" key="8">
    <source>
        <dbReference type="Proteomes" id="UP000588068"/>
    </source>
</evidence>
<protein>
    <submittedName>
        <fullName evidence="7">AcrR family transcriptional regulator</fullName>
    </submittedName>
</protein>
<dbReference type="SUPFAM" id="SSF48498">
    <property type="entry name" value="Tetracyclin repressor-like, C-terminal domain"/>
    <property type="match status" value="1"/>
</dbReference>
<dbReference type="AlphaFoldDB" id="A0A841HQF9"/>
<evidence type="ECO:0000256" key="4">
    <source>
        <dbReference type="ARBA" id="ARBA00023163"/>
    </source>
</evidence>
<evidence type="ECO:0000256" key="5">
    <source>
        <dbReference type="PROSITE-ProRule" id="PRU00335"/>
    </source>
</evidence>
<dbReference type="InterPro" id="IPR039538">
    <property type="entry name" value="BetI_C"/>
</dbReference>
<dbReference type="Proteomes" id="UP000588068">
    <property type="component" value="Unassembled WGS sequence"/>
</dbReference>
<dbReference type="PANTHER" id="PTHR30055:SF234">
    <property type="entry name" value="HTH-TYPE TRANSCRIPTIONAL REGULATOR BETI"/>
    <property type="match status" value="1"/>
</dbReference>
<dbReference type="SUPFAM" id="SSF46689">
    <property type="entry name" value="Homeodomain-like"/>
    <property type="match status" value="1"/>
</dbReference>
<dbReference type="EMBL" id="JACHHZ010000005">
    <property type="protein sequence ID" value="MBB6095447.1"/>
    <property type="molecule type" value="Genomic_DNA"/>
</dbReference>
<gene>
    <name evidence="7" type="ORF">HNQ60_004337</name>
</gene>
<dbReference type="PANTHER" id="PTHR30055">
    <property type="entry name" value="HTH-TYPE TRANSCRIPTIONAL REGULATOR RUTR"/>
    <property type="match status" value="1"/>
</dbReference>
<feature type="DNA-binding region" description="H-T-H motif" evidence="5">
    <location>
        <begin position="65"/>
        <end position="84"/>
    </location>
</feature>
<evidence type="ECO:0000259" key="6">
    <source>
        <dbReference type="PROSITE" id="PS50977"/>
    </source>
</evidence>
<dbReference type="PRINTS" id="PR00455">
    <property type="entry name" value="HTHTETR"/>
</dbReference>
<dbReference type="PROSITE" id="PS50977">
    <property type="entry name" value="HTH_TETR_2"/>
    <property type="match status" value="1"/>
</dbReference>
<evidence type="ECO:0000256" key="2">
    <source>
        <dbReference type="ARBA" id="ARBA00023015"/>
    </source>
</evidence>
<dbReference type="RefSeq" id="WP_184334816.1">
    <property type="nucleotide sequence ID" value="NZ_JACHHZ010000005.1"/>
</dbReference>
<dbReference type="Gene3D" id="1.10.357.10">
    <property type="entry name" value="Tetracycline Repressor, domain 2"/>
    <property type="match status" value="1"/>
</dbReference>
<keyword evidence="4" id="KW-0804">Transcription</keyword>
<accession>A0A841HQF9</accession>
<dbReference type="GO" id="GO:0000976">
    <property type="term" value="F:transcription cis-regulatory region binding"/>
    <property type="evidence" value="ECO:0007669"/>
    <property type="project" value="TreeGrafter"/>
</dbReference>
<comment type="caution">
    <text evidence="7">The sequence shown here is derived from an EMBL/GenBank/DDBJ whole genome shotgun (WGS) entry which is preliminary data.</text>
</comment>